<dbReference type="Proteomes" id="UP000307440">
    <property type="component" value="Unassembled WGS sequence"/>
</dbReference>
<feature type="compositionally biased region" description="Polar residues" evidence="7">
    <location>
        <begin position="27"/>
        <end position="40"/>
    </location>
</feature>
<dbReference type="GO" id="GO:0140588">
    <property type="term" value="P:chromatin looping"/>
    <property type="evidence" value="ECO:0007669"/>
    <property type="project" value="InterPro"/>
</dbReference>
<dbReference type="CDD" id="cd23958">
    <property type="entry name" value="SCC2"/>
    <property type="match status" value="1"/>
</dbReference>
<reference evidence="9 10" key="1">
    <citation type="journal article" date="2019" name="Nat. Ecol. Evol.">
        <title>Megaphylogeny resolves global patterns of mushroom evolution.</title>
        <authorList>
            <person name="Varga T."/>
            <person name="Krizsan K."/>
            <person name="Foldi C."/>
            <person name="Dima B."/>
            <person name="Sanchez-Garcia M."/>
            <person name="Sanchez-Ramirez S."/>
            <person name="Szollosi G.J."/>
            <person name="Szarkandi J.G."/>
            <person name="Papp V."/>
            <person name="Albert L."/>
            <person name="Andreopoulos W."/>
            <person name="Angelini C."/>
            <person name="Antonin V."/>
            <person name="Barry K.W."/>
            <person name="Bougher N.L."/>
            <person name="Buchanan P."/>
            <person name="Buyck B."/>
            <person name="Bense V."/>
            <person name="Catcheside P."/>
            <person name="Chovatia M."/>
            <person name="Cooper J."/>
            <person name="Damon W."/>
            <person name="Desjardin D."/>
            <person name="Finy P."/>
            <person name="Geml J."/>
            <person name="Haridas S."/>
            <person name="Hughes K."/>
            <person name="Justo A."/>
            <person name="Karasinski D."/>
            <person name="Kautmanova I."/>
            <person name="Kiss B."/>
            <person name="Kocsube S."/>
            <person name="Kotiranta H."/>
            <person name="LaButti K.M."/>
            <person name="Lechner B.E."/>
            <person name="Liimatainen K."/>
            <person name="Lipzen A."/>
            <person name="Lukacs Z."/>
            <person name="Mihaltcheva S."/>
            <person name="Morgado L.N."/>
            <person name="Niskanen T."/>
            <person name="Noordeloos M.E."/>
            <person name="Ohm R.A."/>
            <person name="Ortiz-Santana B."/>
            <person name="Ovrebo C."/>
            <person name="Racz N."/>
            <person name="Riley R."/>
            <person name="Savchenko A."/>
            <person name="Shiryaev A."/>
            <person name="Soop K."/>
            <person name="Spirin V."/>
            <person name="Szebenyi C."/>
            <person name="Tomsovsky M."/>
            <person name="Tulloss R.E."/>
            <person name="Uehling J."/>
            <person name="Grigoriev I.V."/>
            <person name="Vagvolgyi C."/>
            <person name="Papp T."/>
            <person name="Martin F.M."/>
            <person name="Miettinen O."/>
            <person name="Hibbett D.S."/>
            <person name="Nagy L.G."/>
        </authorList>
    </citation>
    <scope>NUCLEOTIDE SEQUENCE [LARGE SCALE GENOMIC DNA]</scope>
    <source>
        <strain evidence="9 10">CBS 121175</strain>
    </source>
</reference>
<keyword evidence="3 6" id="KW-0677">Repeat</keyword>
<dbReference type="GO" id="GO:0071169">
    <property type="term" value="P:establishment of protein localization to chromatin"/>
    <property type="evidence" value="ECO:0007669"/>
    <property type="project" value="TreeGrafter"/>
</dbReference>
<evidence type="ECO:0000259" key="8">
    <source>
        <dbReference type="Pfam" id="PF12830"/>
    </source>
</evidence>
<dbReference type="PANTHER" id="PTHR21704:SF18">
    <property type="entry name" value="NIPPED-B-LIKE PROTEIN"/>
    <property type="match status" value="1"/>
</dbReference>
<dbReference type="InterPro" id="IPR016024">
    <property type="entry name" value="ARM-type_fold"/>
</dbReference>
<dbReference type="GO" id="GO:0010468">
    <property type="term" value="P:regulation of gene expression"/>
    <property type="evidence" value="ECO:0007669"/>
    <property type="project" value="InterPro"/>
</dbReference>
<evidence type="ECO:0000256" key="3">
    <source>
        <dbReference type="ARBA" id="ARBA00022737"/>
    </source>
</evidence>
<evidence type="ECO:0000256" key="4">
    <source>
        <dbReference type="ARBA" id="ARBA00023242"/>
    </source>
</evidence>
<feature type="compositionally biased region" description="Low complexity" evidence="7">
    <location>
        <begin position="412"/>
        <end position="430"/>
    </location>
</feature>
<evidence type="ECO:0000256" key="7">
    <source>
        <dbReference type="SAM" id="MobiDB-lite"/>
    </source>
</evidence>
<accession>A0A5C3KUR0</accession>
<dbReference type="Pfam" id="PF12830">
    <property type="entry name" value="Nipped-B_C"/>
    <property type="match status" value="1"/>
</dbReference>
<organism evidence="9 10">
    <name type="scientific">Coprinopsis marcescibilis</name>
    <name type="common">Agaric fungus</name>
    <name type="synonym">Psathyrella marcescibilis</name>
    <dbReference type="NCBI Taxonomy" id="230819"/>
    <lineage>
        <taxon>Eukaryota</taxon>
        <taxon>Fungi</taxon>
        <taxon>Dikarya</taxon>
        <taxon>Basidiomycota</taxon>
        <taxon>Agaricomycotina</taxon>
        <taxon>Agaricomycetes</taxon>
        <taxon>Agaricomycetidae</taxon>
        <taxon>Agaricales</taxon>
        <taxon>Agaricineae</taxon>
        <taxon>Psathyrellaceae</taxon>
        <taxon>Coprinopsis</taxon>
    </lineage>
</organism>
<dbReference type="InterPro" id="IPR026003">
    <property type="entry name" value="Cohesin_HEAT"/>
</dbReference>
<dbReference type="Gene3D" id="1.25.10.10">
    <property type="entry name" value="Leucine-rich Repeat Variant"/>
    <property type="match status" value="1"/>
</dbReference>
<feature type="compositionally biased region" description="Low complexity" evidence="7">
    <location>
        <begin position="220"/>
        <end position="252"/>
    </location>
</feature>
<dbReference type="InterPro" id="IPR024986">
    <property type="entry name" value="Nipped-B_C"/>
</dbReference>
<evidence type="ECO:0000256" key="2">
    <source>
        <dbReference type="ARBA" id="ARBA00009252"/>
    </source>
</evidence>
<feature type="region of interest" description="Disordered" evidence="7">
    <location>
        <begin position="178"/>
        <end position="275"/>
    </location>
</feature>
<evidence type="ECO:0000256" key="5">
    <source>
        <dbReference type="ARBA" id="ARBA00023306"/>
    </source>
</evidence>
<keyword evidence="4 6" id="KW-0539">Nucleus</keyword>
<feature type="compositionally biased region" description="Low complexity" evidence="7">
    <location>
        <begin position="634"/>
        <end position="646"/>
    </location>
</feature>
<sequence length="2118" mass="234375">MDNRNPWYPQNHPNYRRNDGHSRHPNHQQQGPNNSHTNTFTNAANQTVHSAQQLLASYPMASATPTMHTVRHLSSLNMTAAPPSIVQPSYYSSQPHTAYPAQQNLPPTQYTEYDQQLSYLASPTVPQAQANFWQGARDQSVRLLNEQATRSYPYQERNQHTWTQSSYQSTPFAQSVFQRTPSSSAYPTPPPPGISTSSSSLAFALGSPGQNQVREPQPQPQSQYAQHQHQPQPQHFQLQSQPQHAQHVQLQPQPSPQPRVSAPIQQPPGGPSVHATVYRAEDSGTFFNEFLERKTRDMEAAKPPTAAARFIPPPKKQQPMPVPVAQRPRTPAQKPPMADSSPDPLALKSVMSPPSVTPQKRKPVVEIQSPSHKRLQAYKPLLAAQLPTNLRTPQSSVPRTPTSKRIFPTAPPSHTTPSSTSITTMASTPSRATVPMTPTPNRIVNKAFVLIPPSPWLTPSSSRKGRNYNQSGDTPDLGGYGSNEDTPLRVRLGFTSAKRTGDRDDRIPLEKFATVVDEIFEAEDALPAEMERDELPQEYFSTLSTDCTRPMLKSAIIRKLLKYIGQVSRPTKRMRQVGVSAGGVLSTPRSKAGRMADVDAQTLSRLLKVLDRSVKAGEDVDPFQQIGSLNAASSSGTVSARSSPVKKGSRKSKKGKEVAEDDDAMEGIEEGDDIAKNDTPTGVLDEIELEKLNVQLDLSLDSILAADCCMAILASDRLPKQLYSEELITSCLNAVKNQLTKVLYPFVEGASPDSLNAKMYNSALQHLVKNAGNDPNPLPSATASQSSHRKQMHEIFQALSSVLPRINALANAESVAMSDSIIIQAVYIAIGPFFVVESGSDDVSKGGKKEKENVVNRTLGKSAMRALRLDALSLIRSIFANHEDQRSWIIEEILSSLIKLSDTKQKAGQFRLRDGRSIRTVSALLLQLVQTSAHDVRTNARRLEKERQNKLTLKRQESFSESQNAQPDEPFLDELDTDEIRLYGSGLDSATKAAKTIILFLNSRSGKGKATKNSNEAEYRAIFDNLIDDLLVVLYWPEWPAASLLLSIASKFMVSSLDDVKSSAQTDSNAAKTMALDHLGVIAAQIRSSVLKVQKGVGREDSEYRDLKSLDEIVASQSTKQFAKLMEAHRDVAAHLCKRSSEDQAYDSARELTAAILGQELAAALKQVNVWLDHPEEDDDLNLKDPKRLLPFGQKVKLALREVWKDPSTDVFDSGSQEEISRIDRLSEEIGSLQSLKHSFQPIVNVILMALDAPPIFMRTKALRALGQIVTSDATILATSNVRRGIESHLLDSSPAVRDAAVELIGKYMIDSPEVASDYYPKIAERMADTGLGVRKRVIKLLKSFYAVTEDTQRKIDICSRLVLRMMDEDDGVKDLAIKTLEELWFPPVPLLSAMKNRANANNPNQEKAALLNKVSIIMGTAAYFRDKNSPLEDILHKIMAEKEGSEAALLHNRYTEICEALIDGLVDATDLPGFTIFNCVRTIHLFTSAYPPVLSGTYALTLLPYLKNAASSEEIYTTDYLLKIFRVSIPHMPKTAKKFGLDLQSSLQSMIMHPKGPAGMTQILQECVSCICTVVQQLTHDFQPLINLLSGCNRKLLLFLNRPSNQLAANEGKAVLALVYIVALLGEHCPFDRLRLEHQNLAASINSVSQTSVMEHIYNTILRVYGKYSEPSVRNRLLQCLGFLFRAQPTLMTKEESASVMDAVFDSTDEEPRSRLLKILQDFLISESEKHSAKEKESLKNKNAKVIVDVNMEELVGNTDGFADSGVSSAIVQRYLSHILEAALSQNSQIQAAAIDVLTFTIKQGLAHPLQSFPIIIALETSPVSQLSSRAIALHSILNSKHASLLNTRYSISARKSFDYQKKIVPEGSPIHGYRAQGPPVALLQRWYSLVREKRATRQDFLKALVKVFSEGESYNATQDDVDFTRYMAENFASFEYKTQEEVFTVIKYLTSVLSTTGMQLLDVISPSHLLSHLHSSSQQPMVSSQSSMADGPPDSQTTDASTTTTTSAIGVYGGRDAIPLMRSSIIIAMVMLLKAHLKILYSLSEDKCNKFVIGKKSAIGDKPAMKKHDRAISWDKLPYAVTPIHTTHDAEQQKIRFLEIWNEDGVTAEPEDDEFL</sequence>
<feature type="region of interest" description="Disordered" evidence="7">
    <location>
        <begin position="391"/>
        <end position="439"/>
    </location>
</feature>
<dbReference type="STRING" id="230819.A0A5C3KUR0"/>
<dbReference type="GO" id="GO:0003682">
    <property type="term" value="F:chromatin binding"/>
    <property type="evidence" value="ECO:0007669"/>
    <property type="project" value="TreeGrafter"/>
</dbReference>
<dbReference type="PANTHER" id="PTHR21704">
    <property type="entry name" value="NIPPED-B-LIKE PROTEIN DELANGIN SCC2-RELATED"/>
    <property type="match status" value="1"/>
</dbReference>
<dbReference type="GO" id="GO:0090694">
    <property type="term" value="C:Scc2-Scc4 cohesin loading complex"/>
    <property type="evidence" value="ECO:0007669"/>
    <property type="project" value="TreeGrafter"/>
</dbReference>
<name>A0A5C3KUR0_COPMA</name>
<evidence type="ECO:0000313" key="9">
    <source>
        <dbReference type="EMBL" id="TFK24381.1"/>
    </source>
</evidence>
<feature type="region of interest" description="Disordered" evidence="7">
    <location>
        <begin position="634"/>
        <end position="679"/>
    </location>
</feature>
<feature type="compositionally biased region" description="Polar residues" evidence="7">
    <location>
        <begin position="391"/>
        <end position="403"/>
    </location>
</feature>
<feature type="region of interest" description="Disordered" evidence="7">
    <location>
        <begin position="1982"/>
        <end position="2005"/>
    </location>
</feature>
<keyword evidence="5 6" id="KW-0131">Cell cycle</keyword>
<gene>
    <name evidence="9" type="ORF">FA15DRAFT_417343</name>
</gene>
<feature type="region of interest" description="Disordered" evidence="7">
    <location>
        <begin position="944"/>
        <end position="971"/>
    </location>
</feature>
<feature type="region of interest" description="Disordered" evidence="7">
    <location>
        <begin position="459"/>
        <end position="485"/>
    </location>
</feature>
<feature type="compositionally biased region" description="Polar residues" evidence="7">
    <location>
        <begin position="459"/>
        <end position="473"/>
    </location>
</feature>
<feature type="domain" description="Sister chromatid cohesion C-terminal" evidence="8">
    <location>
        <begin position="1769"/>
        <end position="1954"/>
    </location>
</feature>
<dbReference type="GO" id="GO:1990414">
    <property type="term" value="P:replication-born double-strand break repair via sister chromatid exchange"/>
    <property type="evidence" value="ECO:0007669"/>
    <property type="project" value="TreeGrafter"/>
</dbReference>
<comment type="similarity">
    <text evidence="2 6">Belongs to the SCC2/Nipped-B family.</text>
</comment>
<keyword evidence="10" id="KW-1185">Reference proteome</keyword>
<dbReference type="InterPro" id="IPR033031">
    <property type="entry name" value="Scc2/Nipped-B"/>
</dbReference>
<comment type="subcellular location">
    <subcellularLocation>
        <location evidence="1 6">Nucleus</location>
    </subcellularLocation>
</comment>
<dbReference type="GO" id="GO:0034087">
    <property type="term" value="P:establishment of mitotic sister chromatid cohesion"/>
    <property type="evidence" value="ECO:0007669"/>
    <property type="project" value="TreeGrafter"/>
</dbReference>
<feature type="compositionally biased region" description="Low complexity" evidence="7">
    <location>
        <begin position="1996"/>
        <end position="2005"/>
    </location>
</feature>
<feature type="compositionally biased region" description="Acidic residues" evidence="7">
    <location>
        <begin position="659"/>
        <end position="672"/>
    </location>
</feature>
<dbReference type="Pfam" id="PF12765">
    <property type="entry name" value="Cohesin_HEAT"/>
    <property type="match status" value="1"/>
</dbReference>
<dbReference type="EMBL" id="ML210201">
    <property type="protein sequence ID" value="TFK24381.1"/>
    <property type="molecule type" value="Genomic_DNA"/>
</dbReference>
<evidence type="ECO:0000256" key="6">
    <source>
        <dbReference type="RuleBase" id="RU364107"/>
    </source>
</evidence>
<feature type="region of interest" description="Disordered" evidence="7">
    <location>
        <begin position="298"/>
        <end position="371"/>
    </location>
</feature>
<dbReference type="InterPro" id="IPR011989">
    <property type="entry name" value="ARM-like"/>
</dbReference>
<dbReference type="SUPFAM" id="SSF48371">
    <property type="entry name" value="ARM repeat"/>
    <property type="match status" value="1"/>
</dbReference>
<dbReference type="GO" id="GO:0061775">
    <property type="term" value="F:cohesin loader activity"/>
    <property type="evidence" value="ECO:0007669"/>
    <property type="project" value="InterPro"/>
</dbReference>
<feature type="compositionally biased region" description="Basic and acidic residues" evidence="7">
    <location>
        <begin position="944"/>
        <end position="958"/>
    </location>
</feature>
<proteinExistence type="inferred from homology"/>
<protein>
    <recommendedName>
        <fullName evidence="6">Sister chromatid cohesion protein</fullName>
    </recommendedName>
</protein>
<feature type="compositionally biased region" description="Pro residues" evidence="7">
    <location>
        <begin position="311"/>
        <end position="322"/>
    </location>
</feature>
<evidence type="ECO:0000313" key="10">
    <source>
        <dbReference type="Proteomes" id="UP000307440"/>
    </source>
</evidence>
<feature type="region of interest" description="Disordered" evidence="7">
    <location>
        <begin position="1"/>
        <end position="40"/>
    </location>
</feature>
<dbReference type="OrthoDB" id="418242at2759"/>
<evidence type="ECO:0000256" key="1">
    <source>
        <dbReference type="ARBA" id="ARBA00004123"/>
    </source>
</evidence>